<evidence type="ECO:0000256" key="6">
    <source>
        <dbReference type="SAM" id="MobiDB-lite"/>
    </source>
</evidence>
<organism evidence="9 10">
    <name type="scientific">Perkinsus olseni</name>
    <name type="common">Perkinsus atlanticus</name>
    <dbReference type="NCBI Taxonomy" id="32597"/>
    <lineage>
        <taxon>Eukaryota</taxon>
        <taxon>Sar</taxon>
        <taxon>Alveolata</taxon>
        <taxon>Perkinsozoa</taxon>
        <taxon>Perkinsea</taxon>
        <taxon>Perkinsida</taxon>
        <taxon>Perkinsidae</taxon>
        <taxon>Perkinsus</taxon>
    </lineage>
</organism>
<evidence type="ECO:0000256" key="4">
    <source>
        <dbReference type="ARBA" id="ARBA00023136"/>
    </source>
</evidence>
<feature type="transmembrane region" description="Helical" evidence="7">
    <location>
        <begin position="703"/>
        <end position="720"/>
    </location>
</feature>
<protein>
    <recommendedName>
        <fullName evidence="8">RRM domain-containing protein</fullName>
    </recommendedName>
</protein>
<dbReference type="SUPFAM" id="SSF103481">
    <property type="entry name" value="Multidrug resistance efflux transporter EmrE"/>
    <property type="match status" value="1"/>
</dbReference>
<feature type="transmembrane region" description="Helical" evidence="7">
    <location>
        <begin position="754"/>
        <end position="775"/>
    </location>
</feature>
<feature type="compositionally biased region" description="Basic and acidic residues" evidence="6">
    <location>
        <begin position="424"/>
        <end position="437"/>
    </location>
</feature>
<reference evidence="9 10" key="1">
    <citation type="submission" date="2020-04" db="EMBL/GenBank/DDBJ databases">
        <title>Perkinsus olseni comparative genomics.</title>
        <authorList>
            <person name="Bogema D.R."/>
        </authorList>
    </citation>
    <scope>NUCLEOTIDE SEQUENCE [LARGE SCALE GENOMIC DNA]</scope>
    <source>
        <strain evidence="9">ATCC PRA-205</strain>
    </source>
</reference>
<dbReference type="InterPro" id="IPR037185">
    <property type="entry name" value="EmrE-like"/>
</dbReference>
<keyword evidence="4 7" id="KW-0472">Membrane</keyword>
<keyword evidence="2 7" id="KW-0812">Transmembrane</keyword>
<dbReference type="CDD" id="cd00590">
    <property type="entry name" value="RRM_SF"/>
    <property type="match status" value="1"/>
</dbReference>
<feature type="transmembrane region" description="Helical" evidence="7">
    <location>
        <begin position="855"/>
        <end position="875"/>
    </location>
</feature>
<feature type="domain" description="RRM" evidence="8">
    <location>
        <begin position="56"/>
        <end position="126"/>
    </location>
</feature>
<dbReference type="AlphaFoldDB" id="A0A7J6QBR3"/>
<feature type="transmembrane region" description="Helical" evidence="7">
    <location>
        <begin position="881"/>
        <end position="902"/>
    </location>
</feature>
<dbReference type="InterPro" id="IPR000504">
    <property type="entry name" value="RRM_dom"/>
</dbReference>
<feature type="compositionally biased region" description="Basic residues" evidence="6">
    <location>
        <begin position="438"/>
        <end position="447"/>
    </location>
</feature>
<comment type="caution">
    <text evidence="9">The sequence shown here is derived from an EMBL/GenBank/DDBJ whole genome shotgun (WGS) entry which is preliminary data.</text>
</comment>
<feature type="domain" description="RRM" evidence="8">
    <location>
        <begin position="320"/>
        <end position="396"/>
    </location>
</feature>
<name>A0A7J6QBR3_PEROL</name>
<evidence type="ECO:0000256" key="2">
    <source>
        <dbReference type="ARBA" id="ARBA00022692"/>
    </source>
</evidence>
<keyword evidence="3 7" id="KW-1133">Transmembrane helix</keyword>
<accession>A0A7J6QBR3</accession>
<evidence type="ECO:0000256" key="7">
    <source>
        <dbReference type="SAM" id="Phobius"/>
    </source>
</evidence>
<proteinExistence type="predicted"/>
<feature type="region of interest" description="Disordered" evidence="6">
    <location>
        <begin position="399"/>
        <end position="418"/>
    </location>
</feature>
<dbReference type="SUPFAM" id="SSF54928">
    <property type="entry name" value="RNA-binding domain, RBD"/>
    <property type="match status" value="2"/>
</dbReference>
<dbReference type="Pfam" id="PF00076">
    <property type="entry name" value="RRM_1"/>
    <property type="match status" value="1"/>
</dbReference>
<dbReference type="InterPro" id="IPR012921">
    <property type="entry name" value="SPOC_C"/>
</dbReference>
<gene>
    <name evidence="9" type="ORF">FOZ62_016058</name>
</gene>
<feature type="transmembrane region" description="Helical" evidence="7">
    <location>
        <begin position="732"/>
        <end position="748"/>
    </location>
</feature>
<dbReference type="InterPro" id="IPR012677">
    <property type="entry name" value="Nucleotide-bd_a/b_plait_sf"/>
</dbReference>
<evidence type="ECO:0000313" key="10">
    <source>
        <dbReference type="Proteomes" id="UP000574390"/>
    </source>
</evidence>
<evidence type="ECO:0000256" key="5">
    <source>
        <dbReference type="PROSITE-ProRule" id="PRU00176"/>
    </source>
</evidence>
<dbReference type="EMBL" id="JABANM010030585">
    <property type="protein sequence ID" value="KAF4705994.1"/>
    <property type="molecule type" value="Genomic_DNA"/>
</dbReference>
<feature type="transmembrane region" description="Helical" evidence="7">
    <location>
        <begin position="828"/>
        <end position="848"/>
    </location>
</feature>
<feature type="transmembrane region" description="Helical" evidence="7">
    <location>
        <begin position="787"/>
        <end position="808"/>
    </location>
</feature>
<feature type="compositionally biased region" description="Low complexity" evidence="6">
    <location>
        <begin position="930"/>
        <end position="943"/>
    </location>
</feature>
<dbReference type="PROSITE" id="PS50102">
    <property type="entry name" value="RRM"/>
    <property type="match status" value="2"/>
</dbReference>
<feature type="compositionally biased region" description="Basic and acidic residues" evidence="6">
    <location>
        <begin position="448"/>
        <end position="474"/>
    </location>
</feature>
<dbReference type="InterPro" id="IPR050186">
    <property type="entry name" value="TPT_transporter"/>
</dbReference>
<dbReference type="GO" id="GO:0003723">
    <property type="term" value="F:RNA binding"/>
    <property type="evidence" value="ECO:0007669"/>
    <property type="project" value="UniProtKB-UniRule"/>
</dbReference>
<dbReference type="SMART" id="SM00360">
    <property type="entry name" value="RRM"/>
    <property type="match status" value="2"/>
</dbReference>
<keyword evidence="5" id="KW-0694">RNA-binding</keyword>
<dbReference type="PANTHER" id="PTHR11132">
    <property type="entry name" value="SOLUTE CARRIER FAMILY 35"/>
    <property type="match status" value="1"/>
</dbReference>
<evidence type="ECO:0000256" key="3">
    <source>
        <dbReference type="ARBA" id="ARBA00022989"/>
    </source>
</evidence>
<dbReference type="Proteomes" id="UP000574390">
    <property type="component" value="Unassembled WGS sequence"/>
</dbReference>
<evidence type="ECO:0000313" key="9">
    <source>
        <dbReference type="EMBL" id="KAF4705994.1"/>
    </source>
</evidence>
<dbReference type="InterPro" id="IPR035979">
    <property type="entry name" value="RBD_domain_sf"/>
</dbReference>
<feature type="region of interest" description="Disordered" evidence="6">
    <location>
        <begin position="424"/>
        <end position="474"/>
    </location>
</feature>
<dbReference type="Pfam" id="PF07744">
    <property type="entry name" value="SPOC"/>
    <property type="match status" value="1"/>
</dbReference>
<feature type="transmembrane region" description="Helical" evidence="7">
    <location>
        <begin position="632"/>
        <end position="660"/>
    </location>
</feature>
<feature type="region of interest" description="Disordered" evidence="6">
    <location>
        <begin position="908"/>
        <end position="956"/>
    </location>
</feature>
<comment type="subcellular location">
    <subcellularLocation>
        <location evidence="1">Membrane</location>
        <topology evidence="1">Multi-pass membrane protein</topology>
    </subcellularLocation>
</comment>
<evidence type="ECO:0000256" key="1">
    <source>
        <dbReference type="ARBA" id="ARBA00004141"/>
    </source>
</evidence>
<dbReference type="InterPro" id="IPR004853">
    <property type="entry name" value="Sugar_P_trans_dom"/>
</dbReference>
<evidence type="ECO:0000259" key="8">
    <source>
        <dbReference type="PROSITE" id="PS50102"/>
    </source>
</evidence>
<dbReference type="Gene3D" id="3.30.70.330">
    <property type="match status" value="2"/>
</dbReference>
<dbReference type="Pfam" id="PF03151">
    <property type="entry name" value="TPT"/>
    <property type="match status" value="1"/>
</dbReference>
<sequence>MDVHDGEDLFVDYGDFGGQQQLSPRHEDAQVDDDTAMAGEGVPENAEELLANPPSSTLYIFNAPDDTDEAEVEMRCGRFGEVLNVEKVEDKMVVNFKNTKSAYSAREKLDNSKFDDNEVHVYFGPQQGVHHHKGKGLGGDGAAPAGGIAVRMDVDPLTGEYFAGARVVGTGARHANGGMRRRLSSEEKPALKIEPPEQPVSHWSEVHDLEHDDCAALLDDYSKHPHREYLNNRYVLFGNLPSSEIDVDSRRSIEGFLARWVKLDDLVDTNKIIVAGIPVLHVTLRSTRAAAFLQSHVEKDLHDHGHATHVAFAPPLKADKKLWVGWSLPMGFKVSETDLNKAFASFGYIEDFRMLENKNCAFIQYSHVADAVKAYNSMYGLEIAAGHFLNVDFTSTPAAHSHHQPVGFGGNRENVPGLHQSLDEYRSHRLGGRDRSRSPHRHRHRSRSRDDRRSRRPHEDRESSRSLEDSRESTQHRSAETLYILKMGELACQVKWRFVRGSEANSLSHLSKFNIDQRTKIDHCRSHVERQPKETTIWYVSAATKEDCEGYDKLCDYFIGKDRVGFIHTGDYYYYLCPPSKACAEALSLELSCYMILVQIAATPGDAMILLYCGLNATMGLFNRWALGVHGFHFPLILTGANMVAMVLTIGPVVACWPSMRAQVSTHLRKHIWPVCAVSILNGVQLALNNASLVRIELSMNQIIRSASPVVIAILGRFILHTPKSTRLQRISLLLLTLGVALTVRTPTGFNSAAVHVGILQCILGTILLSLQMVISQRLLGPGTRIHPLLLTLYTAAVACVTLLPVAIWAEGWDFATYFQERHWETVMVLGVGCSCSVVYSIIVFTMIKVVSATGTAIVGNVQLVLLLGLAEMLLDEMKGWSTRQFLGVLSTIVGAGVWTYCKVKKPSKPSRDYQSVPQVDLETGDGTATRSSSTSVVQEETTAQPRVQNPPPKKD</sequence>
<dbReference type="GO" id="GO:0016020">
    <property type="term" value="C:membrane"/>
    <property type="evidence" value="ECO:0007669"/>
    <property type="project" value="UniProtKB-SubCell"/>
</dbReference>
<feature type="transmembrane region" description="Helical" evidence="7">
    <location>
        <begin position="672"/>
        <end position="691"/>
    </location>
</feature>